<feature type="compositionally biased region" description="Low complexity" evidence="1">
    <location>
        <begin position="66"/>
        <end position="81"/>
    </location>
</feature>
<feature type="domain" description="PH" evidence="2">
    <location>
        <begin position="114"/>
        <end position="230"/>
    </location>
</feature>
<feature type="region of interest" description="Disordered" evidence="1">
    <location>
        <begin position="936"/>
        <end position="997"/>
    </location>
</feature>
<name>A0A6A5U943_9PLEO</name>
<dbReference type="FunFam" id="2.30.29.30:FF:000203">
    <property type="entry name" value="PH domain-containing protein"/>
    <property type="match status" value="1"/>
</dbReference>
<feature type="compositionally biased region" description="Polar residues" evidence="1">
    <location>
        <begin position="947"/>
        <end position="958"/>
    </location>
</feature>
<dbReference type="InterPro" id="IPR011993">
    <property type="entry name" value="PH-like_dom_sf"/>
</dbReference>
<dbReference type="EMBL" id="ML976985">
    <property type="protein sequence ID" value="KAF1959376.1"/>
    <property type="molecule type" value="Genomic_DNA"/>
</dbReference>
<feature type="compositionally biased region" description="Low complexity" evidence="1">
    <location>
        <begin position="811"/>
        <end position="823"/>
    </location>
</feature>
<feature type="compositionally biased region" description="Low complexity" evidence="1">
    <location>
        <begin position="1265"/>
        <end position="1286"/>
    </location>
</feature>
<feature type="region of interest" description="Disordered" evidence="1">
    <location>
        <begin position="774"/>
        <end position="825"/>
    </location>
</feature>
<dbReference type="InterPro" id="IPR001849">
    <property type="entry name" value="PH_domain"/>
</dbReference>
<feature type="compositionally biased region" description="Low complexity" evidence="1">
    <location>
        <begin position="36"/>
        <end position="50"/>
    </location>
</feature>
<keyword evidence="4" id="KW-1185">Reference proteome</keyword>
<dbReference type="InterPro" id="IPR058155">
    <property type="entry name" value="Skg3/CAF120-like_PH"/>
</dbReference>
<feature type="compositionally biased region" description="Polar residues" evidence="1">
    <location>
        <begin position="1108"/>
        <end position="1129"/>
    </location>
</feature>
<reference evidence="3" key="1">
    <citation type="journal article" date="2020" name="Stud. Mycol.">
        <title>101 Dothideomycetes genomes: a test case for predicting lifestyles and emergence of pathogens.</title>
        <authorList>
            <person name="Haridas S."/>
            <person name="Albert R."/>
            <person name="Binder M."/>
            <person name="Bloem J."/>
            <person name="Labutti K."/>
            <person name="Salamov A."/>
            <person name="Andreopoulos B."/>
            <person name="Baker S."/>
            <person name="Barry K."/>
            <person name="Bills G."/>
            <person name="Bluhm B."/>
            <person name="Cannon C."/>
            <person name="Castanera R."/>
            <person name="Culley D."/>
            <person name="Daum C."/>
            <person name="Ezra D."/>
            <person name="Gonzalez J."/>
            <person name="Henrissat B."/>
            <person name="Kuo A."/>
            <person name="Liang C."/>
            <person name="Lipzen A."/>
            <person name="Lutzoni F."/>
            <person name="Magnuson J."/>
            <person name="Mondo S."/>
            <person name="Nolan M."/>
            <person name="Ohm R."/>
            <person name="Pangilinan J."/>
            <person name="Park H.-J."/>
            <person name="Ramirez L."/>
            <person name="Alfaro M."/>
            <person name="Sun H."/>
            <person name="Tritt A."/>
            <person name="Yoshinaga Y."/>
            <person name="Zwiers L.-H."/>
            <person name="Turgeon B."/>
            <person name="Goodwin S."/>
            <person name="Spatafora J."/>
            <person name="Crous P."/>
            <person name="Grigoriev I."/>
        </authorList>
    </citation>
    <scope>NUCLEOTIDE SEQUENCE</scope>
    <source>
        <strain evidence="3">CBS 675.92</strain>
    </source>
</reference>
<evidence type="ECO:0000259" key="2">
    <source>
        <dbReference type="PROSITE" id="PS50003"/>
    </source>
</evidence>
<feature type="compositionally biased region" description="Polar residues" evidence="1">
    <location>
        <begin position="1227"/>
        <end position="1259"/>
    </location>
</feature>
<dbReference type="Pfam" id="PF25381">
    <property type="entry name" value="PH_26"/>
    <property type="match status" value="1"/>
</dbReference>
<dbReference type="OrthoDB" id="5563754at2759"/>
<dbReference type="SUPFAM" id="SSF50729">
    <property type="entry name" value="PH domain-like"/>
    <property type="match status" value="1"/>
</dbReference>
<feature type="region of interest" description="Disordered" evidence="1">
    <location>
        <begin position="842"/>
        <end position="901"/>
    </location>
</feature>
<feature type="region of interest" description="Disordered" evidence="1">
    <location>
        <begin position="1226"/>
        <end position="1286"/>
    </location>
</feature>
<dbReference type="Proteomes" id="UP000800035">
    <property type="component" value="Unassembled WGS sequence"/>
</dbReference>
<feature type="compositionally biased region" description="Basic and acidic residues" evidence="1">
    <location>
        <begin position="959"/>
        <end position="975"/>
    </location>
</feature>
<evidence type="ECO:0000313" key="3">
    <source>
        <dbReference type="EMBL" id="KAF1959376.1"/>
    </source>
</evidence>
<dbReference type="Gene3D" id="2.30.29.30">
    <property type="entry name" value="Pleckstrin-homology domain (PH domain)/Phosphotyrosine-binding domain (PTB)"/>
    <property type="match status" value="1"/>
</dbReference>
<evidence type="ECO:0000313" key="4">
    <source>
        <dbReference type="Proteomes" id="UP000800035"/>
    </source>
</evidence>
<proteinExistence type="predicted"/>
<feature type="compositionally biased region" description="Polar residues" evidence="1">
    <location>
        <begin position="482"/>
        <end position="502"/>
    </location>
</feature>
<feature type="compositionally biased region" description="Pro residues" evidence="1">
    <location>
        <begin position="623"/>
        <end position="632"/>
    </location>
</feature>
<gene>
    <name evidence="3" type="ORF">CC80DRAFT_545753</name>
</gene>
<dbReference type="SMART" id="SM00233">
    <property type="entry name" value="PH"/>
    <property type="match status" value="1"/>
</dbReference>
<feature type="compositionally biased region" description="Polar residues" evidence="1">
    <location>
        <begin position="51"/>
        <end position="65"/>
    </location>
</feature>
<sequence length="1286" mass="143175">MARSKRVLSFMSEWGGNRDSRKSLHRKSPSTASTISTSQPVPSSPTVHQPNPSSFSVASTAQDNHSPPGRSDSRASSRPASMIQTYQPPVMEISESTLPELQRIFTFLNSHSNKLYQEGYFLKFHDSDTRGRPAADRVWQECFAQLVGTIMSLWDASELDSVGGDAEVLPTFINLTDAAIHMMPSMVLSDGKKLDNILSVSTAASNKYLFHFNSFNSLTQWTAGIRLAMFEHASLQEAYTGALIAGKGRQLNNIRVLLDRQRAKYDDWVRVRFGAGTPWRRCWCVVSPPDEKEMAKMQKTLKKKDIYNRSPVVLKGDIKFYDTQKIKKKTRPIATVHDAYSCYAIYPQSKPLIDQSTLVKIEGKITIHSSPEKTTEGFVFVMPEARPAVSGFEIMLQFLFPTFDTFALYGRPNKLIADVLDTRGLMFAMPPDRRYGYLEMWDIVTLIHTEGSETWSERQWRKELKNLTSKRIATDPRDRNSSRLGTRRNTLSRANITPSRNGTLRFADQEGSIRSQPSTRQTSPTRTGETGAPTLPRFDSAPPTTNFSAPRHQRSVSEQVNGYNKVPSRLVQSQGIDDYDQPPPPPPHAHLNGTRQHEGYETSDSQPPSPDTRQFPDMQIAPTAPPHGPVEQPPTFAHAPGQKPPVALHNPTLIKPNAHMDTATLDQLADATNTFVPPGVAEAGAAAAWRSQESSNGRRSGDFERDASQNLLSADHQAYSDPYMQRSGHSGSRLPTIPASPFVEQDQFVDSPTAYQPTAPPVPEHTTLPILESRPSQESAQQLRSGGSQIQRKPLPGRSSLSLRGDDTRSVRSTTSSSLGSLRNDVVDPEALDHLNYANQILQRQQSQSSSRYSRDDAMSTSTPDYASTIEEEVEPPRPATRMPDRPRSGMLKTVGNPEMGRKTEVIVGDTRYTPEFNDIQEVDAELPKIDFGPTYSLDPNAKRPGTSGTATQAFNENHFSRSRENLAPVNDKRQSYSGRTTPIAAGHMRTQSASPQLCDNRSIAWHPGMTAQPHPDKQKLDPEEWVAKRASVQPRTPPVFGHGRSNSHTPPLTRNHSGDWTHLQRTPDGPARPPSRPLSRPLSRGAERLLDQRSTSLSAREQEQVARMTNTPLISVSKNPKQEKQPSSAGLTAYIDYREKEKAAAKSNRSTAAMQAEIDRRMMAAQQRQIKEMQQMQMNQQIATTPGGFGTPPLMGTPQGYPQAFAYSSPGQMQQMYQQPAYLPQQGISPGLQQNWGTPNSSQYFVPQQQQQSATQAYGASFDQAQAAARYAHHQQQQHQQYRRQ</sequence>
<protein>
    <recommendedName>
        <fullName evidence="2">PH domain-containing protein</fullName>
    </recommendedName>
</protein>
<organism evidence="3 4">
    <name type="scientific">Byssothecium circinans</name>
    <dbReference type="NCBI Taxonomy" id="147558"/>
    <lineage>
        <taxon>Eukaryota</taxon>
        <taxon>Fungi</taxon>
        <taxon>Dikarya</taxon>
        <taxon>Ascomycota</taxon>
        <taxon>Pezizomycotina</taxon>
        <taxon>Dothideomycetes</taxon>
        <taxon>Pleosporomycetidae</taxon>
        <taxon>Pleosporales</taxon>
        <taxon>Massarineae</taxon>
        <taxon>Massarinaceae</taxon>
        <taxon>Byssothecium</taxon>
    </lineage>
</organism>
<accession>A0A6A5U943</accession>
<feature type="region of interest" description="Disordered" evidence="1">
    <location>
        <begin position="1029"/>
        <end position="1129"/>
    </location>
</feature>
<feature type="region of interest" description="Disordered" evidence="1">
    <location>
        <begin position="1"/>
        <end position="81"/>
    </location>
</feature>
<feature type="compositionally biased region" description="Basic and acidic residues" evidence="1">
    <location>
        <begin position="472"/>
        <end position="481"/>
    </location>
</feature>
<feature type="compositionally biased region" description="Polar residues" evidence="1">
    <location>
        <begin position="512"/>
        <end position="528"/>
    </location>
</feature>
<feature type="compositionally biased region" description="Low complexity" evidence="1">
    <location>
        <begin position="843"/>
        <end position="852"/>
    </location>
</feature>
<dbReference type="PROSITE" id="PS50003">
    <property type="entry name" value="PH_DOMAIN"/>
    <property type="match status" value="1"/>
</dbReference>
<feature type="compositionally biased region" description="Polar residues" evidence="1">
    <location>
        <begin position="1045"/>
        <end position="1056"/>
    </location>
</feature>
<feature type="compositionally biased region" description="Polar residues" evidence="1">
    <location>
        <begin position="774"/>
        <end position="791"/>
    </location>
</feature>
<feature type="region of interest" description="Disordered" evidence="1">
    <location>
        <begin position="471"/>
        <end position="653"/>
    </location>
</feature>
<evidence type="ECO:0000256" key="1">
    <source>
        <dbReference type="SAM" id="MobiDB-lite"/>
    </source>
</evidence>